<dbReference type="AlphaFoldDB" id="A0A6M5UAU1"/>
<dbReference type="RefSeq" id="WP_168731421.1">
    <property type="nucleotide sequence ID" value="NZ_CP052757.1"/>
</dbReference>
<organism evidence="2 3">
    <name type="scientific">Cellulosimicrobium protaetiae</name>
    <dbReference type="NCBI Taxonomy" id="2587808"/>
    <lineage>
        <taxon>Bacteria</taxon>
        <taxon>Bacillati</taxon>
        <taxon>Actinomycetota</taxon>
        <taxon>Actinomycetes</taxon>
        <taxon>Micrococcales</taxon>
        <taxon>Promicromonosporaceae</taxon>
        <taxon>Cellulosimicrobium</taxon>
    </lineage>
</organism>
<evidence type="ECO:0000313" key="2">
    <source>
        <dbReference type="EMBL" id="QJW35224.1"/>
    </source>
</evidence>
<dbReference type="GO" id="GO:0008757">
    <property type="term" value="F:S-adenosylmethionine-dependent methyltransferase activity"/>
    <property type="evidence" value="ECO:0007669"/>
    <property type="project" value="InterPro"/>
</dbReference>
<dbReference type="KEGG" id="cprt:FIC82_002390"/>
<gene>
    <name evidence="2" type="ORF">FIC82_002390</name>
</gene>
<dbReference type="Gene3D" id="3.40.50.150">
    <property type="entry name" value="Vaccinia Virus protein VP39"/>
    <property type="match status" value="1"/>
</dbReference>
<dbReference type="PANTHER" id="PTHR43460">
    <property type="entry name" value="METHYLTRANSFERASE"/>
    <property type="match status" value="1"/>
</dbReference>
<dbReference type="GO" id="GO:0032259">
    <property type="term" value="P:methylation"/>
    <property type="evidence" value="ECO:0007669"/>
    <property type="project" value="UniProtKB-KW"/>
</dbReference>
<dbReference type="Pfam" id="PF08241">
    <property type="entry name" value="Methyltransf_11"/>
    <property type="match status" value="1"/>
</dbReference>
<dbReference type="InterPro" id="IPR052939">
    <property type="entry name" value="23S_rRNA_MeTrnsfrase_RlmA"/>
</dbReference>
<name>A0A6M5UAU1_9MICO</name>
<dbReference type="InterPro" id="IPR013216">
    <property type="entry name" value="Methyltransf_11"/>
</dbReference>
<dbReference type="InterPro" id="IPR029063">
    <property type="entry name" value="SAM-dependent_MTases_sf"/>
</dbReference>
<evidence type="ECO:0000313" key="3">
    <source>
        <dbReference type="Proteomes" id="UP000451354"/>
    </source>
</evidence>
<keyword evidence="2" id="KW-0489">Methyltransferase</keyword>
<evidence type="ECO:0000259" key="1">
    <source>
        <dbReference type="Pfam" id="PF08241"/>
    </source>
</evidence>
<accession>A0A6M5UAU1</accession>
<dbReference type="Proteomes" id="UP000451354">
    <property type="component" value="Chromosome"/>
</dbReference>
<dbReference type="EMBL" id="CP052757">
    <property type="protein sequence ID" value="QJW35224.1"/>
    <property type="molecule type" value="Genomic_DNA"/>
</dbReference>
<dbReference type="PANTHER" id="PTHR43460:SF1">
    <property type="entry name" value="METHYLTRANSFERASE TYPE 11 DOMAIN-CONTAINING PROTEIN"/>
    <property type="match status" value="1"/>
</dbReference>
<keyword evidence="3" id="KW-1185">Reference proteome</keyword>
<proteinExistence type="predicted"/>
<reference evidence="2 3" key="1">
    <citation type="journal article" date="2022" name="Int. J. Syst. Evol. Microbiol.">
        <title>Cellulosimicrobium protaetiae sp. nov., isolated from the gut of the larva of Protaetia brevitarsis seulensis.</title>
        <authorList>
            <person name="Le Han H."/>
            <person name="Nguyen T.T.H."/>
            <person name="Li Z."/>
            <person name="Shin N.R."/>
            <person name="Kim S.G."/>
        </authorList>
    </citation>
    <scope>NUCLEOTIDE SEQUENCE [LARGE SCALE GENOMIC DNA]</scope>
    <source>
        <strain evidence="2 3">BI34</strain>
    </source>
</reference>
<dbReference type="SUPFAM" id="SSF53335">
    <property type="entry name" value="S-adenosyl-L-methionine-dependent methyltransferases"/>
    <property type="match status" value="1"/>
</dbReference>
<sequence length="266" mass="28543">MRPFDELITEAGQADVTGWGFGWLDGRATEERPPWRFVSLLSQHLGQADAALDLDTGGGEVLAEALGAAADRGDPTPATLVASEAWAPNAARARERLAPWGGRVVVPVDGALPVADASFVLVTARHPVAPAWSEIHRVLRPGGTYLAQHVGPGSAFELIEAFLGPQPEARTGRDPEDEAAQAHAAGLDVVELRTATCRMELHDVGAVVWLLRKCVWWVPDFSVDRYRGVLEDLDARLRAGARDDGTTSTPFVARSTRHLVVARQAG</sequence>
<keyword evidence="2" id="KW-0808">Transferase</keyword>
<protein>
    <submittedName>
        <fullName evidence="2">SAM-dependent methyltransferase</fullName>
    </submittedName>
</protein>
<feature type="domain" description="Methyltransferase type 11" evidence="1">
    <location>
        <begin position="57"/>
        <end position="146"/>
    </location>
</feature>